<feature type="domain" description="SGNH hydrolase-type esterase" evidence="2">
    <location>
        <begin position="248"/>
        <end position="413"/>
    </location>
</feature>
<dbReference type="CDD" id="cd01820">
    <property type="entry name" value="PAF_acetylesterase_like"/>
    <property type="match status" value="1"/>
</dbReference>
<dbReference type="EMBL" id="WWCO01000009">
    <property type="protein sequence ID" value="MYM35629.1"/>
    <property type="molecule type" value="Genomic_DNA"/>
</dbReference>
<dbReference type="SUPFAM" id="SSF52266">
    <property type="entry name" value="SGNH hydrolase"/>
    <property type="match status" value="1"/>
</dbReference>
<sequence>MPIRLAAILAVWSSVAFAAAPQALQVYDGKPPAAGRIQVSDVEAPKTLDGDVVEIAGQAKAPDSVVTLSKSGKSRGDDALTLRFRQARQATLSVESGQPVDLRPYLAEGVLAFDVNVQALSAGGIAFKLRCGDDCERSVPYLVPGRELAGKGWRHLVFSLRCFYRDGDDFSAVTRPFAVDGSGSGQVSIANVTYQMRGASNANCPDYKTVAVTPDKLNESWSINWWTKRHEDKLAEARQLGKNAQIVFIGDSITHAWEKEGLPVWRRVYQPLGALDLGFSGDRTENVLWRLLHGEVDGLDPKVAVLMFGTNNTGHRQEDPRTTAAGIQRNIDELRKRLPHTRILLLAIFPRGEKPDDKLRRINEQVNAIIAGFADERTVFFANINQAFLQADGTLSTDIMPDLLHPNERGYEIWAEAMAPALKKLLSAADR</sequence>
<dbReference type="Proteomes" id="UP000449678">
    <property type="component" value="Unassembled WGS sequence"/>
</dbReference>
<dbReference type="RefSeq" id="WP_160991008.1">
    <property type="nucleotide sequence ID" value="NZ_WWCO01000009.1"/>
</dbReference>
<dbReference type="SUPFAM" id="SSF49785">
    <property type="entry name" value="Galactose-binding domain-like"/>
    <property type="match status" value="1"/>
</dbReference>
<evidence type="ECO:0000256" key="1">
    <source>
        <dbReference type="SAM" id="SignalP"/>
    </source>
</evidence>
<dbReference type="InterPro" id="IPR036514">
    <property type="entry name" value="SGNH_hydro_sf"/>
</dbReference>
<feature type="domain" description="ExoP galactose-binding-like" evidence="3">
    <location>
        <begin position="55"/>
        <end position="193"/>
    </location>
</feature>
<accession>A0ABW9V7I9</accession>
<reference evidence="4 5" key="1">
    <citation type="submission" date="2019-12" db="EMBL/GenBank/DDBJ databases">
        <title>Novel species isolated from a subtropical stream in China.</title>
        <authorList>
            <person name="Lu H."/>
        </authorList>
    </citation>
    <scope>NUCLEOTIDE SEQUENCE [LARGE SCALE GENOMIC DNA]</scope>
    <source>
        <strain evidence="4 5">FT94W</strain>
    </source>
</reference>
<feature type="chain" id="PRO_5046756763" evidence="1">
    <location>
        <begin position="19"/>
        <end position="431"/>
    </location>
</feature>
<dbReference type="Gene3D" id="2.60.120.430">
    <property type="entry name" value="Galactose-binding lectin"/>
    <property type="match status" value="1"/>
</dbReference>
<comment type="caution">
    <text evidence="4">The sequence shown here is derived from an EMBL/GenBank/DDBJ whole genome shotgun (WGS) entry which is preliminary data.</text>
</comment>
<dbReference type="Gene3D" id="3.40.50.1110">
    <property type="entry name" value="SGNH hydrolase"/>
    <property type="match status" value="1"/>
</dbReference>
<keyword evidence="1" id="KW-0732">Signal</keyword>
<gene>
    <name evidence="4" type="ORF">GTP38_14945</name>
</gene>
<keyword evidence="5" id="KW-1185">Reference proteome</keyword>
<evidence type="ECO:0000313" key="5">
    <source>
        <dbReference type="Proteomes" id="UP000449678"/>
    </source>
</evidence>
<organism evidence="4 5">
    <name type="scientific">Duganella lactea</name>
    <dbReference type="NCBI Taxonomy" id="2692173"/>
    <lineage>
        <taxon>Bacteria</taxon>
        <taxon>Pseudomonadati</taxon>
        <taxon>Pseudomonadota</taxon>
        <taxon>Betaproteobacteria</taxon>
        <taxon>Burkholderiales</taxon>
        <taxon>Oxalobacteraceae</taxon>
        <taxon>Telluria group</taxon>
        <taxon>Duganella</taxon>
    </lineage>
</organism>
<feature type="signal peptide" evidence="1">
    <location>
        <begin position="1"/>
        <end position="18"/>
    </location>
</feature>
<dbReference type="Pfam" id="PF13472">
    <property type="entry name" value="Lipase_GDSL_2"/>
    <property type="match status" value="1"/>
</dbReference>
<dbReference type="InterPro" id="IPR051532">
    <property type="entry name" value="Ester_Hydrolysis_Enzymes"/>
</dbReference>
<protein>
    <submittedName>
        <fullName evidence="4">1,4-beta-D-glucan glucohydrolase</fullName>
    </submittedName>
</protein>
<dbReference type="InterPro" id="IPR041443">
    <property type="entry name" value="Exop_C"/>
</dbReference>
<evidence type="ECO:0000313" key="4">
    <source>
        <dbReference type="EMBL" id="MYM35629.1"/>
    </source>
</evidence>
<dbReference type="InterPro" id="IPR013830">
    <property type="entry name" value="SGNH_hydro"/>
</dbReference>
<dbReference type="InterPro" id="IPR008979">
    <property type="entry name" value="Galactose-bd-like_sf"/>
</dbReference>
<evidence type="ECO:0000259" key="3">
    <source>
        <dbReference type="Pfam" id="PF18559"/>
    </source>
</evidence>
<proteinExistence type="predicted"/>
<name>A0ABW9V7I9_9BURK</name>
<dbReference type="PANTHER" id="PTHR30383">
    <property type="entry name" value="THIOESTERASE 1/PROTEASE 1/LYSOPHOSPHOLIPASE L1"/>
    <property type="match status" value="1"/>
</dbReference>
<dbReference type="Pfam" id="PF18559">
    <property type="entry name" value="Exop_C"/>
    <property type="match status" value="1"/>
</dbReference>
<dbReference type="PANTHER" id="PTHR30383:SF32">
    <property type="entry name" value="SGNH-HYDROLASE"/>
    <property type="match status" value="1"/>
</dbReference>
<evidence type="ECO:0000259" key="2">
    <source>
        <dbReference type="Pfam" id="PF13472"/>
    </source>
</evidence>